<keyword evidence="1" id="KW-0472">Membrane</keyword>
<dbReference type="InterPro" id="IPR031363">
    <property type="entry name" value="TMEM252"/>
</dbReference>
<keyword evidence="1" id="KW-1133">Transmembrane helix</keyword>
<accession>A0A6P5P0N7</accession>
<sequence>MTMEECGKPLGSDSGAPVGREVSWCGVDVPRHQIKESRPGSRGVAGSDRLQRRRMQNNRTGLILCALSLLTGFLMICLGGFFISNSIFHSQRNLVVAYVLLPMGFVILLSGIFWGTYRQANENKEMFNHVLRQHLAFQDLPLATVDRPDFYPPAYEESLDVEKQACPAGREIQGFPPPLYTETNLEFEHLEDPQPEAPPPYQEIIADAGTPAKAQDAEEPSRVLMAGTALQLTELTGC</sequence>
<dbReference type="Proteomes" id="UP000515126">
    <property type="component" value="Chromosome 19"/>
</dbReference>
<proteinExistence type="predicted"/>
<evidence type="ECO:0000313" key="3">
    <source>
        <dbReference type="RefSeq" id="XP_021008067.2"/>
    </source>
</evidence>
<feature type="transmembrane region" description="Helical" evidence="1">
    <location>
        <begin position="61"/>
        <end position="83"/>
    </location>
</feature>
<dbReference type="Pfam" id="PF15664">
    <property type="entry name" value="TMEM252"/>
    <property type="match status" value="1"/>
</dbReference>
<evidence type="ECO:0000256" key="1">
    <source>
        <dbReference type="SAM" id="Phobius"/>
    </source>
</evidence>
<dbReference type="RefSeq" id="XP_021008067.2">
    <property type="nucleotide sequence ID" value="XM_021152408.2"/>
</dbReference>
<dbReference type="PANTHER" id="PTHR35682:SF1">
    <property type="entry name" value="TRANSMEMBRANE PROTEIN 252"/>
    <property type="match status" value="1"/>
</dbReference>
<keyword evidence="1 3" id="KW-0812">Transmembrane</keyword>
<feature type="transmembrane region" description="Helical" evidence="1">
    <location>
        <begin position="95"/>
        <end position="117"/>
    </location>
</feature>
<dbReference type="CTD" id="169693"/>
<dbReference type="AlphaFoldDB" id="A0A6P5P0N7"/>
<dbReference type="GeneID" id="110285931"/>
<dbReference type="KEGG" id="mcal:110285931"/>
<organism evidence="2 3">
    <name type="scientific">Mus caroli</name>
    <name type="common">Ryukyu mouse</name>
    <name type="synonym">Ricefield mouse</name>
    <dbReference type="NCBI Taxonomy" id="10089"/>
    <lineage>
        <taxon>Eukaryota</taxon>
        <taxon>Metazoa</taxon>
        <taxon>Chordata</taxon>
        <taxon>Craniata</taxon>
        <taxon>Vertebrata</taxon>
        <taxon>Euteleostomi</taxon>
        <taxon>Mammalia</taxon>
        <taxon>Eutheria</taxon>
        <taxon>Euarchontoglires</taxon>
        <taxon>Glires</taxon>
        <taxon>Rodentia</taxon>
        <taxon>Myomorpha</taxon>
        <taxon>Muroidea</taxon>
        <taxon>Muridae</taxon>
        <taxon>Murinae</taxon>
        <taxon>Mus</taxon>
        <taxon>Mus</taxon>
    </lineage>
</organism>
<name>A0A6P5P0N7_MUSCR</name>
<dbReference type="PANTHER" id="PTHR35682">
    <property type="entry name" value="TRANSMEMBRANE PROTEIN 252"/>
    <property type="match status" value="1"/>
</dbReference>
<reference evidence="3" key="1">
    <citation type="submission" date="2025-08" db="UniProtKB">
        <authorList>
            <consortium name="RefSeq"/>
        </authorList>
    </citation>
    <scope>IDENTIFICATION</scope>
</reference>
<gene>
    <name evidence="3" type="primary">Tmem252</name>
</gene>
<keyword evidence="2" id="KW-1185">Reference proteome</keyword>
<protein>
    <submittedName>
        <fullName evidence="3">Transmembrane protein 252 isoform X1</fullName>
    </submittedName>
</protein>
<evidence type="ECO:0000313" key="2">
    <source>
        <dbReference type="Proteomes" id="UP000515126"/>
    </source>
</evidence>